<feature type="region of interest" description="Disordered" evidence="1">
    <location>
        <begin position="760"/>
        <end position="807"/>
    </location>
</feature>
<dbReference type="Gene3D" id="2.130.10.10">
    <property type="entry name" value="YVTN repeat-like/Quinoprotein amine dehydrogenase"/>
    <property type="match status" value="1"/>
</dbReference>
<dbReference type="InterPro" id="IPR002372">
    <property type="entry name" value="PQQ_rpt_dom"/>
</dbReference>
<comment type="caution">
    <text evidence="3">The sequence shown here is derived from an EMBL/GenBank/DDBJ whole genome shotgun (WGS) entry which is preliminary data.</text>
</comment>
<sequence length="807" mass="87132">VHLQAPILHFFTSASILAQPSRISAHPYLSSYITGHSLDLAVLHPAMVHVSAHLLVVLHLLPTLAIGVWRHASASEKLEGSAARRAERTDRQASAAERLEGGSARAARTERLASASQRLEAGSGKAGRSATTARTVRFSTLEGGQDNKAALGKMNRMGVTRYKRQAHHKKTKRKDGKFFWPDPANREATVYSGATDLLENISWGWHHPTGVYSTIPVGSPLFDDEQNIYLGSDDAIRKFDITGTLLWSYAPRGQLAAAPTLVLASSRRLAARANSAESAEEEDLVRPDWAKGDKSEHSAVFSFKVGDLVKVKPGFGYRADGKDLYKAGDLGTITGVVEGNRAVIAWTSTGHKSVVKLRSIGDRFLRVQTQVEAATLPSMLVGSTTSGFVFAIDLASGEELWVTYASNEIAGVKGAVACKDGIVVVATDRCTDRYCYRYRNQTNPLTPGNAKVRGLSAADGTAVWEFKTVSPVWNMVPLWGPNDTVMFQDWEGRLYSLDILTGALIFQVGGDIGTHTQAAAAYDPGHNVVIALGVQHYNVETYRMADAIGTDGGKYCNPYPAPGILINCWTWPGSSGFIRGYNASSGRMLWHKSTPEPPASATAAMLTSDYHTRVVVTLAFNCRFNSPSQIWSVDPNNGHVRWRRDGPTLWTSQCAGDREGADIRRAMGGRATCSPNSWSLPAVDSAGDIYVGNQVGVLQRWGTPAGLSTGARNVQLLSTMTTGVAFQDASIAFSQDVMAVSTCTSLLVFQTYAEKFNSSDSWSVSHDDYSPSPEMVHGEEVSHDISETPHTVPTGAPGSGLNPTWDS</sequence>
<dbReference type="PANTHER" id="PTHR34512">
    <property type="entry name" value="CELL SURFACE PROTEIN"/>
    <property type="match status" value="1"/>
</dbReference>
<feature type="domain" description="Pyrrolo-quinoline quinone repeat" evidence="2">
    <location>
        <begin position="380"/>
        <end position="506"/>
    </location>
</feature>
<feature type="non-terminal residue" evidence="3">
    <location>
        <position position="1"/>
    </location>
</feature>
<dbReference type="PANTHER" id="PTHR34512:SF30">
    <property type="entry name" value="OUTER MEMBRANE PROTEIN ASSEMBLY FACTOR BAMB"/>
    <property type="match status" value="1"/>
</dbReference>
<dbReference type="Pfam" id="PF13360">
    <property type="entry name" value="PQQ_2"/>
    <property type="match status" value="1"/>
</dbReference>
<dbReference type="InterPro" id="IPR018391">
    <property type="entry name" value="PQQ_b-propeller_rpt"/>
</dbReference>
<dbReference type="InterPro" id="IPR011047">
    <property type="entry name" value="Quinoprotein_ADH-like_sf"/>
</dbReference>
<dbReference type="EMBL" id="CAUYUJ010019213">
    <property type="protein sequence ID" value="CAK0889453.1"/>
    <property type="molecule type" value="Genomic_DNA"/>
</dbReference>
<feature type="compositionally biased region" description="Basic and acidic residues" evidence="1">
    <location>
        <begin position="776"/>
        <end position="787"/>
    </location>
</feature>
<dbReference type="SMART" id="SM00564">
    <property type="entry name" value="PQQ"/>
    <property type="match status" value="6"/>
</dbReference>
<feature type="compositionally biased region" description="Polar residues" evidence="1">
    <location>
        <begin position="129"/>
        <end position="138"/>
    </location>
</feature>
<accession>A0ABN9WRT6</accession>
<evidence type="ECO:0000313" key="3">
    <source>
        <dbReference type="EMBL" id="CAK0889453.1"/>
    </source>
</evidence>
<dbReference type="InterPro" id="IPR015943">
    <property type="entry name" value="WD40/YVTN_repeat-like_dom_sf"/>
</dbReference>
<name>A0ABN9WRT6_9DINO</name>
<feature type="region of interest" description="Disordered" evidence="1">
    <location>
        <begin position="77"/>
        <end position="139"/>
    </location>
</feature>
<feature type="compositionally biased region" description="Basic and acidic residues" evidence="1">
    <location>
        <begin position="77"/>
        <end position="91"/>
    </location>
</feature>
<gene>
    <name evidence="3" type="ORF">PCOR1329_LOCUS69970</name>
</gene>
<dbReference type="SUPFAM" id="SSF50998">
    <property type="entry name" value="Quinoprotein alcohol dehydrogenase-like"/>
    <property type="match status" value="1"/>
</dbReference>
<protein>
    <recommendedName>
        <fullName evidence="2">Pyrrolo-quinoline quinone repeat domain-containing protein</fullName>
    </recommendedName>
</protein>
<dbReference type="Proteomes" id="UP001189429">
    <property type="component" value="Unassembled WGS sequence"/>
</dbReference>
<evidence type="ECO:0000259" key="2">
    <source>
        <dbReference type="Pfam" id="PF13360"/>
    </source>
</evidence>
<keyword evidence="4" id="KW-1185">Reference proteome</keyword>
<evidence type="ECO:0000256" key="1">
    <source>
        <dbReference type="SAM" id="MobiDB-lite"/>
    </source>
</evidence>
<evidence type="ECO:0000313" key="4">
    <source>
        <dbReference type="Proteomes" id="UP001189429"/>
    </source>
</evidence>
<proteinExistence type="predicted"/>
<organism evidence="3 4">
    <name type="scientific">Prorocentrum cordatum</name>
    <dbReference type="NCBI Taxonomy" id="2364126"/>
    <lineage>
        <taxon>Eukaryota</taxon>
        <taxon>Sar</taxon>
        <taxon>Alveolata</taxon>
        <taxon>Dinophyceae</taxon>
        <taxon>Prorocentrales</taxon>
        <taxon>Prorocentraceae</taxon>
        <taxon>Prorocentrum</taxon>
    </lineage>
</organism>
<reference evidence="3" key="1">
    <citation type="submission" date="2023-10" db="EMBL/GenBank/DDBJ databases">
        <authorList>
            <person name="Chen Y."/>
            <person name="Shah S."/>
            <person name="Dougan E. K."/>
            <person name="Thang M."/>
            <person name="Chan C."/>
        </authorList>
    </citation>
    <scope>NUCLEOTIDE SEQUENCE [LARGE SCALE GENOMIC DNA]</scope>
</reference>